<proteinExistence type="predicted"/>
<dbReference type="SUPFAM" id="SSF50985">
    <property type="entry name" value="RCC1/BLIP-II"/>
    <property type="match status" value="1"/>
</dbReference>
<dbReference type="Ensembl" id="ENSPMGT00000003028.1">
    <property type="protein sequence ID" value="ENSPMGP00000002858.1"/>
    <property type="gene ID" value="ENSPMGG00000002498.1"/>
</dbReference>
<dbReference type="PROSITE" id="PS50012">
    <property type="entry name" value="RCC1_3"/>
    <property type="match status" value="2"/>
</dbReference>
<name>A0A3B3ZE51_9GOBI</name>
<dbReference type="Pfam" id="PF00415">
    <property type="entry name" value="RCC1"/>
    <property type="match status" value="2"/>
</dbReference>
<dbReference type="InterPro" id="IPR051625">
    <property type="entry name" value="Signaling_Regulatory_Domain"/>
</dbReference>
<organism evidence="3 4">
    <name type="scientific">Periophthalmus magnuspinnatus</name>
    <dbReference type="NCBI Taxonomy" id="409849"/>
    <lineage>
        <taxon>Eukaryota</taxon>
        <taxon>Metazoa</taxon>
        <taxon>Chordata</taxon>
        <taxon>Craniata</taxon>
        <taxon>Vertebrata</taxon>
        <taxon>Euteleostomi</taxon>
        <taxon>Actinopterygii</taxon>
        <taxon>Neopterygii</taxon>
        <taxon>Teleostei</taxon>
        <taxon>Neoteleostei</taxon>
        <taxon>Acanthomorphata</taxon>
        <taxon>Gobiaria</taxon>
        <taxon>Gobiiformes</taxon>
        <taxon>Gobioidei</taxon>
        <taxon>Gobiidae</taxon>
        <taxon>Oxudercinae</taxon>
        <taxon>Periophthalmus</taxon>
    </lineage>
</organism>
<evidence type="ECO:0000256" key="2">
    <source>
        <dbReference type="PROSITE-ProRule" id="PRU00235"/>
    </source>
</evidence>
<evidence type="ECO:0000313" key="3">
    <source>
        <dbReference type="Ensembl" id="ENSPMGP00000002858.1"/>
    </source>
</evidence>
<reference evidence="3" key="2">
    <citation type="submission" date="2025-09" db="UniProtKB">
        <authorList>
            <consortium name="Ensembl"/>
        </authorList>
    </citation>
    <scope>IDENTIFICATION</scope>
</reference>
<dbReference type="InterPro" id="IPR009091">
    <property type="entry name" value="RCC1/BLIP-II"/>
</dbReference>
<keyword evidence="1" id="KW-0677">Repeat</keyword>
<dbReference type="AlphaFoldDB" id="A0A3B3ZE51"/>
<dbReference type="Proteomes" id="UP000261520">
    <property type="component" value="Unplaced"/>
</dbReference>
<dbReference type="InterPro" id="IPR000408">
    <property type="entry name" value="Reg_chr_condens"/>
</dbReference>
<dbReference type="STRING" id="409849.ENSPMGP00000002858"/>
<keyword evidence="4" id="KW-1185">Reference proteome</keyword>
<dbReference type="PANTHER" id="PTHR22872">
    <property type="entry name" value="BTK-BINDING PROTEIN-RELATED"/>
    <property type="match status" value="1"/>
</dbReference>
<dbReference type="Gene3D" id="2.130.10.30">
    <property type="entry name" value="Regulator of chromosome condensation 1/beta-lactamase-inhibitor protein II"/>
    <property type="match status" value="1"/>
</dbReference>
<accession>A0A3B3ZE51</accession>
<feature type="repeat" description="RCC1" evidence="2">
    <location>
        <begin position="41"/>
        <end position="92"/>
    </location>
</feature>
<feature type="repeat" description="RCC1" evidence="2">
    <location>
        <begin position="94"/>
        <end position="146"/>
    </location>
</feature>
<evidence type="ECO:0000313" key="4">
    <source>
        <dbReference type="Proteomes" id="UP000261520"/>
    </source>
</evidence>
<reference evidence="3" key="1">
    <citation type="submission" date="2025-08" db="UniProtKB">
        <authorList>
            <consortium name="Ensembl"/>
        </authorList>
    </citation>
    <scope>IDENTIFICATION</scope>
</reference>
<sequence>MVDLSRWPLFSLLTSEELGIIRQACVFGTTANEAIYFTHSNEVFVLGLNCSGCLGTGDSLSYIVPKKVDFLRGKRVVGVSYGSGPHVLLATEDGQLYAWGHNGYSQLGNGNTNQGLSPVLVTANLTNKQILQVSCGSHHSMALTHDGEVSLIRVSFYT</sequence>
<evidence type="ECO:0000256" key="1">
    <source>
        <dbReference type="ARBA" id="ARBA00022737"/>
    </source>
</evidence>
<protein>
    <submittedName>
        <fullName evidence="3">Uncharacterized protein</fullName>
    </submittedName>
</protein>
<dbReference type="PANTHER" id="PTHR22872:SF4">
    <property type="entry name" value="RCC1 AND BTB DOMAIN-CONTAINING PROTEIN 1 ISOFORM X1"/>
    <property type="match status" value="1"/>
</dbReference>
<dbReference type="PROSITE" id="PS00626">
    <property type="entry name" value="RCC1_2"/>
    <property type="match status" value="1"/>
</dbReference>